<dbReference type="AlphaFoldDB" id="A0A8X7WX19"/>
<dbReference type="InterPro" id="IPR011705">
    <property type="entry name" value="BACK"/>
</dbReference>
<accession>A0A8X7WX19</accession>
<evidence type="ECO:0000256" key="2">
    <source>
        <dbReference type="ARBA" id="ARBA00022737"/>
    </source>
</evidence>
<feature type="domain" description="BTB" evidence="4">
    <location>
        <begin position="165"/>
        <end position="232"/>
    </location>
</feature>
<dbReference type="InterPro" id="IPR000210">
    <property type="entry name" value="BTB/POZ_dom"/>
</dbReference>
<sequence length="607" mass="69161">MRQSVVSALSVPRNLPSQNDDKKLDASVKVEMAVFQSNGKRGRCLEQVYLYLMTVLPTSVEAERAFSAAGVLCTEVHTHLDDHTLDTLLLPQLNRYMYLYDSMNCLWIRHLWRINPHHCCSMGFGNSSEMQMEQTKKHVDYCSGPCHAEQILQVLNNYRQNGIFTDVVLQVGTVEFPCHRAALSANSIYFRAMFHSNLKESCQDKVKIHDISPSNMEALLNFMYEGKVDIHEDNVESIFLASDHLQINVVRDACVKFLEKQIDPSNCLGILKLARSFSVHTLTEKCTKFLFEDFAEVFKHEEFLLLSDVELVEFLCSERLTVEHEAVVDAVIRWLHHDVPARKVHLKNLLALVQLPLLDPVYFVNKIEMDEVIMKSEECWPLLQEARRYHIFGNEVMSTRTHPRRWPYQQQGRVEIYVVGGFDGNGRVASVECYNSFTNEWHPVAALLEAVSSAAVTTCHNKLFVIGGAVNDQTNTNQVQCYDPDEDKWIHMAPTPFYLRCLNAVTLDKTIYVVGGLMEKMYSYVPEKNLWSEAVTLPGPLESCGMAICHGKMYILGGRNEQGMGTDKVFSFEPSSGEFTEEPPMPRCLIYHGCVTVTQPLKKNLKL</sequence>
<dbReference type="SMART" id="SM00612">
    <property type="entry name" value="Kelch"/>
    <property type="match status" value="4"/>
</dbReference>
<dbReference type="EMBL" id="JAATIS010008602">
    <property type="protein sequence ID" value="KAG2457269.1"/>
    <property type="molecule type" value="Genomic_DNA"/>
</dbReference>
<dbReference type="Gene3D" id="1.25.40.420">
    <property type="match status" value="1"/>
</dbReference>
<gene>
    <name evidence="5" type="primary">Klhl24_1</name>
    <name evidence="5" type="ORF">GTO96_0013665</name>
</gene>
<evidence type="ECO:0000256" key="3">
    <source>
        <dbReference type="SAM" id="MobiDB-lite"/>
    </source>
</evidence>
<dbReference type="InterPro" id="IPR030601">
    <property type="entry name" value="KLHL35_BTB_POZ_dom"/>
</dbReference>
<keyword evidence="2" id="KW-0677">Repeat</keyword>
<comment type="caution">
    <text evidence="5">The sequence shown here is derived from an EMBL/GenBank/DDBJ whole genome shotgun (WGS) entry which is preliminary data.</text>
</comment>
<protein>
    <submittedName>
        <fullName evidence="5">KLH24 protein</fullName>
    </submittedName>
</protein>
<dbReference type="CDD" id="cd18265">
    <property type="entry name" value="BTB_POZ_KLHL35"/>
    <property type="match status" value="1"/>
</dbReference>
<dbReference type="FunFam" id="1.25.40.420:FF:000001">
    <property type="entry name" value="Kelch-like family member 12"/>
    <property type="match status" value="1"/>
</dbReference>
<feature type="non-terminal residue" evidence="5">
    <location>
        <position position="607"/>
    </location>
</feature>
<dbReference type="Gene3D" id="2.120.10.80">
    <property type="entry name" value="Kelch-type beta propeller"/>
    <property type="match status" value="1"/>
</dbReference>
<dbReference type="SUPFAM" id="SSF117281">
    <property type="entry name" value="Kelch motif"/>
    <property type="match status" value="1"/>
</dbReference>
<reference evidence="5 6" key="1">
    <citation type="journal article" date="2021" name="Cell">
        <title>Tracing the genetic footprints of vertebrate landing in non-teleost ray-finned fishes.</title>
        <authorList>
            <person name="Bi X."/>
            <person name="Wang K."/>
            <person name="Yang L."/>
            <person name="Pan H."/>
            <person name="Jiang H."/>
            <person name="Wei Q."/>
            <person name="Fang M."/>
            <person name="Yu H."/>
            <person name="Zhu C."/>
            <person name="Cai Y."/>
            <person name="He Y."/>
            <person name="Gan X."/>
            <person name="Zeng H."/>
            <person name="Yu D."/>
            <person name="Zhu Y."/>
            <person name="Jiang H."/>
            <person name="Qiu Q."/>
            <person name="Yang H."/>
            <person name="Zhang Y.E."/>
            <person name="Wang W."/>
            <person name="Zhu M."/>
            <person name="He S."/>
            <person name="Zhang G."/>
        </authorList>
    </citation>
    <scope>NUCLEOTIDE SEQUENCE [LARGE SCALE GENOMIC DNA]</scope>
    <source>
        <strain evidence="5">Bchr_013</strain>
    </source>
</reference>
<evidence type="ECO:0000256" key="1">
    <source>
        <dbReference type="ARBA" id="ARBA00022441"/>
    </source>
</evidence>
<dbReference type="PROSITE" id="PS50097">
    <property type="entry name" value="BTB"/>
    <property type="match status" value="1"/>
</dbReference>
<dbReference type="InterPro" id="IPR015915">
    <property type="entry name" value="Kelch-typ_b-propeller"/>
</dbReference>
<dbReference type="InterPro" id="IPR011333">
    <property type="entry name" value="SKP1/BTB/POZ_sf"/>
</dbReference>
<dbReference type="SMART" id="SM00225">
    <property type="entry name" value="BTB"/>
    <property type="match status" value="1"/>
</dbReference>
<dbReference type="Pfam" id="PF24681">
    <property type="entry name" value="Kelch_KLHDC2_KLHL20_DRC7"/>
    <property type="match status" value="1"/>
</dbReference>
<keyword evidence="1" id="KW-0880">Kelch repeat</keyword>
<dbReference type="SUPFAM" id="SSF54695">
    <property type="entry name" value="POZ domain"/>
    <property type="match status" value="1"/>
</dbReference>
<dbReference type="SMART" id="SM00875">
    <property type="entry name" value="BACK"/>
    <property type="match status" value="1"/>
</dbReference>
<dbReference type="Pfam" id="PF00651">
    <property type="entry name" value="BTB"/>
    <property type="match status" value="1"/>
</dbReference>
<keyword evidence="6" id="KW-1185">Reference proteome</keyword>
<name>A0A8X7WX19_POLSE</name>
<dbReference type="Gene3D" id="3.30.710.10">
    <property type="entry name" value="Potassium Channel Kv1.1, Chain A"/>
    <property type="match status" value="1"/>
</dbReference>
<dbReference type="Proteomes" id="UP000886611">
    <property type="component" value="Unassembled WGS sequence"/>
</dbReference>
<dbReference type="PANTHER" id="PTHR24412">
    <property type="entry name" value="KELCH PROTEIN"/>
    <property type="match status" value="1"/>
</dbReference>
<dbReference type="Pfam" id="PF07707">
    <property type="entry name" value="BACK"/>
    <property type="match status" value="1"/>
</dbReference>
<feature type="region of interest" description="Disordered" evidence="3">
    <location>
        <begin position="1"/>
        <end position="20"/>
    </location>
</feature>
<evidence type="ECO:0000313" key="6">
    <source>
        <dbReference type="Proteomes" id="UP000886611"/>
    </source>
</evidence>
<dbReference type="InterPro" id="IPR006652">
    <property type="entry name" value="Kelch_1"/>
</dbReference>
<evidence type="ECO:0000313" key="5">
    <source>
        <dbReference type="EMBL" id="KAG2457269.1"/>
    </source>
</evidence>
<feature type="non-terminal residue" evidence="5">
    <location>
        <position position="1"/>
    </location>
</feature>
<organism evidence="5 6">
    <name type="scientific">Polypterus senegalus</name>
    <name type="common">Senegal bichir</name>
    <dbReference type="NCBI Taxonomy" id="55291"/>
    <lineage>
        <taxon>Eukaryota</taxon>
        <taxon>Metazoa</taxon>
        <taxon>Chordata</taxon>
        <taxon>Craniata</taxon>
        <taxon>Vertebrata</taxon>
        <taxon>Euteleostomi</taxon>
        <taxon>Actinopterygii</taxon>
        <taxon>Polypteriformes</taxon>
        <taxon>Polypteridae</taxon>
        <taxon>Polypterus</taxon>
    </lineage>
</organism>
<proteinExistence type="predicted"/>
<evidence type="ECO:0000259" key="4">
    <source>
        <dbReference type="PROSITE" id="PS50097"/>
    </source>
</evidence>
<dbReference type="PANTHER" id="PTHR24412:SF187">
    <property type="entry name" value="KELCH-LIKE PROTEIN 35"/>
    <property type="match status" value="1"/>
</dbReference>